<gene>
    <name evidence="2" type="ORF">GCM10011491_41400</name>
</gene>
<organism evidence="2 3">
    <name type="scientific">Brucella endophytica</name>
    <dbReference type="NCBI Taxonomy" id="1963359"/>
    <lineage>
        <taxon>Bacteria</taxon>
        <taxon>Pseudomonadati</taxon>
        <taxon>Pseudomonadota</taxon>
        <taxon>Alphaproteobacteria</taxon>
        <taxon>Hyphomicrobiales</taxon>
        <taxon>Brucellaceae</taxon>
        <taxon>Brucella/Ochrobactrum group</taxon>
        <taxon>Brucella</taxon>
    </lineage>
</organism>
<dbReference type="RefSeq" id="WP_188826099.1">
    <property type="nucleotide sequence ID" value="NZ_BMHH01000026.1"/>
</dbReference>
<dbReference type="EMBL" id="BMHH01000026">
    <property type="protein sequence ID" value="GGB09160.1"/>
    <property type="molecule type" value="Genomic_DNA"/>
</dbReference>
<reference evidence="2" key="1">
    <citation type="journal article" date="2014" name="Int. J. Syst. Evol. Microbiol.">
        <title>Complete genome sequence of Corynebacterium casei LMG S-19264T (=DSM 44701T), isolated from a smear-ripened cheese.</title>
        <authorList>
            <consortium name="US DOE Joint Genome Institute (JGI-PGF)"/>
            <person name="Walter F."/>
            <person name="Albersmeier A."/>
            <person name="Kalinowski J."/>
            <person name="Ruckert C."/>
        </authorList>
    </citation>
    <scope>NUCLEOTIDE SEQUENCE</scope>
    <source>
        <strain evidence="2">CGMCC 1.15082</strain>
    </source>
</reference>
<reference evidence="2" key="2">
    <citation type="submission" date="2020-09" db="EMBL/GenBank/DDBJ databases">
        <authorList>
            <person name="Sun Q."/>
            <person name="Zhou Y."/>
        </authorList>
    </citation>
    <scope>NUCLEOTIDE SEQUENCE</scope>
    <source>
        <strain evidence="2">CGMCC 1.15082</strain>
    </source>
</reference>
<proteinExistence type="predicted"/>
<protein>
    <submittedName>
        <fullName evidence="2">Uncharacterized protein</fullName>
    </submittedName>
</protein>
<sequence length="46" mass="5230">MVPKPTPESDAPPADWRNNPEGFEDGFHENWESEPDNGGYPDDEAW</sequence>
<comment type="caution">
    <text evidence="2">The sequence shown here is derived from an EMBL/GenBank/DDBJ whole genome shotgun (WGS) entry which is preliminary data.</text>
</comment>
<feature type="region of interest" description="Disordered" evidence="1">
    <location>
        <begin position="1"/>
        <end position="46"/>
    </location>
</feature>
<dbReference type="AlphaFoldDB" id="A0A916SNF5"/>
<accession>A0A916SNF5</accession>
<dbReference type="Proteomes" id="UP000646478">
    <property type="component" value="Unassembled WGS sequence"/>
</dbReference>
<name>A0A916SNF5_9HYPH</name>
<evidence type="ECO:0000256" key="1">
    <source>
        <dbReference type="SAM" id="MobiDB-lite"/>
    </source>
</evidence>
<keyword evidence="3" id="KW-1185">Reference proteome</keyword>
<evidence type="ECO:0000313" key="3">
    <source>
        <dbReference type="Proteomes" id="UP000646478"/>
    </source>
</evidence>
<evidence type="ECO:0000313" key="2">
    <source>
        <dbReference type="EMBL" id="GGB09160.1"/>
    </source>
</evidence>